<reference evidence="4" key="1">
    <citation type="submission" date="2025-08" db="UniProtKB">
        <authorList>
            <consortium name="RefSeq"/>
        </authorList>
    </citation>
    <scope>IDENTIFICATION</scope>
    <source>
        <tissue evidence="4">Whole sample</tissue>
    </source>
</reference>
<dbReference type="GO" id="GO:0003677">
    <property type="term" value="F:DNA binding"/>
    <property type="evidence" value="ECO:0007669"/>
    <property type="project" value="InterPro"/>
</dbReference>
<keyword evidence="1" id="KW-0233">DNA recombination</keyword>
<dbReference type="GO" id="GO:0015074">
    <property type="term" value="P:DNA integration"/>
    <property type="evidence" value="ECO:0007669"/>
    <property type="project" value="InterPro"/>
</dbReference>
<dbReference type="RefSeq" id="XP_022306211.1">
    <property type="nucleotide sequence ID" value="XM_022450503.1"/>
</dbReference>
<dbReference type="OrthoDB" id="10055248at2759"/>
<organism evidence="3 4">
    <name type="scientific">Crassostrea virginica</name>
    <name type="common">Eastern oyster</name>
    <dbReference type="NCBI Taxonomy" id="6565"/>
    <lineage>
        <taxon>Eukaryota</taxon>
        <taxon>Metazoa</taxon>
        <taxon>Spiralia</taxon>
        <taxon>Lophotrochozoa</taxon>
        <taxon>Mollusca</taxon>
        <taxon>Bivalvia</taxon>
        <taxon>Autobranchia</taxon>
        <taxon>Pteriomorphia</taxon>
        <taxon>Ostreida</taxon>
        <taxon>Ostreoidea</taxon>
        <taxon>Ostreidae</taxon>
        <taxon>Crassostrea</taxon>
    </lineage>
</organism>
<evidence type="ECO:0000313" key="4">
    <source>
        <dbReference type="RefSeq" id="XP_022306211.1"/>
    </source>
</evidence>
<feature type="region of interest" description="Disordered" evidence="2">
    <location>
        <begin position="366"/>
        <end position="456"/>
    </location>
</feature>
<dbReference type="GeneID" id="111112748"/>
<sequence length="1205" mass="135097">MNTCMKFTVKQTMQYVLRKKKITLQEFNDDIKWATEAIDSSSDTEVNEQAAKGTSVDHSDLSATPVDPVTNLVAVVNPDMPVAVIPVSVVIPNMPIDVLNSNNSDISTAVDSMTAEENFDIPAFKVAKDTAKAKNSFGISSEVVDTEKLAANGNPGARDTTDILAVAVDPIAIPVAVNLVKTDIPNTAKNFCKPSDNNLDNSSVMDCLEVAPAMNNLDIMTSVVNKNATNCVDKLDVLLEVDTLNTSAIPVDVACIVGNSDISKNFDISSDVDHLNNSSSSVVNLHKIDAVDNLEVPYKVDNLDKLAAVDIPISVDNSVDHTDIPGDAVNPNVLAKQKGGSFEICEESDSEISDIVDLILKSSALTSNESHPDDSDPDDFDPDNFNPDDSDPDDSDPDFDISKASDESELSEMSDDYRCDTDMNGEVPDNDYKLNDGPQNDSKSSDGPEIPDNDTHLNFCDKMVEKTVLRTIENVNLSPQKRKTKLSAEDCDFDLNNPNVFVKRYQKGSNENSKTGRTYDLVHCCYFCHDLFTNIQTHIENKHCHKEEVKDIKLLKQKREDCNTLDEKTELMKEIRRKVSILRNKGDNWHNMAVMRKGEGEILLSRRTQSKFNIKHYGPCPECFEWIQLESSVSKHKTTCPAFVSGSDFQSKGSFIIQAKVITGKIQPQASKILQKEVLPTMRRDNITNTVLEDQIILMLGDIWLSKNIDNKRKRKHYASYHMRLAGRLLVLLREMTNLSLPMSDFLAPKYFDEFVGCTLKACDAMDKDTEDSDLDHPSTALKIGFDLCRMASVKLGNSIKSGDEQGRLDTTNFLNLMKLEWTVKVTKIAKATLNERQFNVHKSLPDPEDIATLAKHISSELNAFNLKEMNPDNYRNAVILAESRLLLYNRRRPGELEALSLKCYEKRSKEISDIDKSLRIDLTDLEKKMLETQEIIEVRGKTGKRVPIICPKEVLPVLQYLANPTSRRRGGVKPGNPYLFANTANGVVKAGEALDEIKERASLKSPHLIYCTNLRKHCATIAQVIGLQDHEMKWLCQHLGHTQKVHSTHYRATSGMIERIEISKLMLMQEMNRVAKFAGKNLKDIQFEDILGDPETCTEDKEANEEGNLKESSDLEDVVNAIADIPIVLGDEFSRKTKTKVTRIQWTEGEENELREYLHEFIGKKCPGMKACKYAIEQSRKNNGQLHRRKWDTIKKKIVRMKPL</sequence>
<dbReference type="KEGG" id="cvn:111112748"/>
<evidence type="ECO:0000256" key="2">
    <source>
        <dbReference type="SAM" id="MobiDB-lite"/>
    </source>
</evidence>
<dbReference type="InterPro" id="IPR013762">
    <property type="entry name" value="Integrase-like_cat_sf"/>
</dbReference>
<dbReference type="SUPFAM" id="SSF56349">
    <property type="entry name" value="DNA breaking-rejoining enzymes"/>
    <property type="match status" value="1"/>
</dbReference>
<protein>
    <submittedName>
        <fullName evidence="4">Uncharacterized protein LOC111112748</fullName>
    </submittedName>
</protein>
<dbReference type="InterPro" id="IPR011010">
    <property type="entry name" value="DNA_brk_join_enz"/>
</dbReference>
<dbReference type="PANTHER" id="PTHR33480:SF1">
    <property type="entry name" value="TYR RECOMBINASE DOMAIN-CONTAINING PROTEIN"/>
    <property type="match status" value="1"/>
</dbReference>
<feature type="region of interest" description="Disordered" evidence="2">
    <location>
        <begin position="39"/>
        <end position="62"/>
    </location>
</feature>
<dbReference type="PANTHER" id="PTHR33480">
    <property type="entry name" value="SET DOMAIN-CONTAINING PROTEIN-RELATED"/>
    <property type="match status" value="1"/>
</dbReference>
<dbReference type="Proteomes" id="UP000694844">
    <property type="component" value="Chromosome 9"/>
</dbReference>
<feature type="compositionally biased region" description="Acidic residues" evidence="2">
    <location>
        <begin position="375"/>
        <end position="399"/>
    </location>
</feature>
<dbReference type="AlphaFoldDB" id="A0A8B8BTE9"/>
<proteinExistence type="predicted"/>
<dbReference type="Gene3D" id="1.10.443.10">
    <property type="entry name" value="Intergrase catalytic core"/>
    <property type="match status" value="1"/>
</dbReference>
<keyword evidence="3" id="KW-1185">Reference proteome</keyword>
<evidence type="ECO:0000313" key="3">
    <source>
        <dbReference type="Proteomes" id="UP000694844"/>
    </source>
</evidence>
<dbReference type="GO" id="GO:0006310">
    <property type="term" value="P:DNA recombination"/>
    <property type="evidence" value="ECO:0007669"/>
    <property type="project" value="UniProtKB-KW"/>
</dbReference>
<name>A0A8B8BTE9_CRAVI</name>
<gene>
    <name evidence="4" type="primary">LOC111112748</name>
</gene>
<accession>A0A8B8BTE9</accession>
<evidence type="ECO:0000256" key="1">
    <source>
        <dbReference type="ARBA" id="ARBA00023172"/>
    </source>
</evidence>